<gene>
    <name evidence="2" type="ORF">PENTCL1PPCAC_19127</name>
</gene>
<accession>A0AAV5TRV0</accession>
<feature type="region of interest" description="Disordered" evidence="1">
    <location>
        <begin position="1"/>
        <end position="105"/>
    </location>
</feature>
<organism evidence="2 3">
    <name type="scientific">Pristionchus entomophagus</name>
    <dbReference type="NCBI Taxonomy" id="358040"/>
    <lineage>
        <taxon>Eukaryota</taxon>
        <taxon>Metazoa</taxon>
        <taxon>Ecdysozoa</taxon>
        <taxon>Nematoda</taxon>
        <taxon>Chromadorea</taxon>
        <taxon>Rhabditida</taxon>
        <taxon>Rhabditina</taxon>
        <taxon>Diplogasteromorpha</taxon>
        <taxon>Diplogasteroidea</taxon>
        <taxon>Neodiplogasteridae</taxon>
        <taxon>Pristionchus</taxon>
    </lineage>
</organism>
<sequence length="141" mass="15139">RPCDSSLFSSSSSASSPRPMEKWKIIPSTSASGSGRRPSAVASATSPGGNTAGRRPTRKTRPSDGRAGRARSLTAARRTSLRSTRKTEREGYGSPSRTDRSIDIVPPFTPSPLSLIEIPLQDQTMAYSDVLSVRNTVFIDN</sequence>
<name>A0AAV5TRV0_9BILA</name>
<feature type="compositionally biased region" description="Basic and acidic residues" evidence="1">
    <location>
        <begin position="85"/>
        <end position="102"/>
    </location>
</feature>
<proteinExistence type="predicted"/>
<comment type="caution">
    <text evidence="2">The sequence shown here is derived from an EMBL/GenBank/DDBJ whole genome shotgun (WGS) entry which is preliminary data.</text>
</comment>
<dbReference type="Proteomes" id="UP001432027">
    <property type="component" value="Unassembled WGS sequence"/>
</dbReference>
<evidence type="ECO:0000313" key="3">
    <source>
        <dbReference type="Proteomes" id="UP001432027"/>
    </source>
</evidence>
<evidence type="ECO:0000256" key="1">
    <source>
        <dbReference type="SAM" id="MobiDB-lite"/>
    </source>
</evidence>
<reference evidence="2" key="1">
    <citation type="submission" date="2023-10" db="EMBL/GenBank/DDBJ databases">
        <title>Genome assembly of Pristionchus species.</title>
        <authorList>
            <person name="Yoshida K."/>
            <person name="Sommer R.J."/>
        </authorList>
    </citation>
    <scope>NUCLEOTIDE SEQUENCE</scope>
    <source>
        <strain evidence="2">RS0144</strain>
    </source>
</reference>
<dbReference type="AlphaFoldDB" id="A0AAV5TRV0"/>
<feature type="non-terminal residue" evidence="2">
    <location>
        <position position="1"/>
    </location>
</feature>
<keyword evidence="3" id="KW-1185">Reference proteome</keyword>
<feature type="compositionally biased region" description="Low complexity" evidence="1">
    <location>
        <begin position="1"/>
        <end position="16"/>
    </location>
</feature>
<protein>
    <submittedName>
        <fullName evidence="2">Uncharacterized protein</fullName>
    </submittedName>
</protein>
<dbReference type="EMBL" id="BTSX01000004">
    <property type="protein sequence ID" value="GMS96952.1"/>
    <property type="molecule type" value="Genomic_DNA"/>
</dbReference>
<evidence type="ECO:0000313" key="2">
    <source>
        <dbReference type="EMBL" id="GMS96952.1"/>
    </source>
</evidence>